<feature type="repeat" description="TPR" evidence="1">
    <location>
        <begin position="152"/>
        <end position="185"/>
    </location>
</feature>
<keyword evidence="6" id="KW-1185">Reference proteome</keyword>
<dbReference type="PANTHER" id="PTHR10098">
    <property type="entry name" value="RAPSYN-RELATED"/>
    <property type="match status" value="1"/>
</dbReference>
<dbReference type="Gene3D" id="1.10.10.10">
    <property type="entry name" value="Winged helix-like DNA-binding domain superfamily/Winged helix DNA-binding domain"/>
    <property type="match status" value="1"/>
</dbReference>
<dbReference type="GO" id="GO:0003677">
    <property type="term" value="F:DNA binding"/>
    <property type="evidence" value="ECO:0007669"/>
    <property type="project" value="InterPro"/>
</dbReference>
<dbReference type="EMBL" id="SLXM01000010">
    <property type="protein sequence ID" value="TCP22962.1"/>
    <property type="molecule type" value="Genomic_DNA"/>
</dbReference>
<dbReference type="SMART" id="SM00028">
    <property type="entry name" value="TPR"/>
    <property type="match status" value="5"/>
</dbReference>
<evidence type="ECO:0000256" key="3">
    <source>
        <dbReference type="SAM" id="Phobius"/>
    </source>
</evidence>
<feature type="transmembrane region" description="Helical" evidence="3">
    <location>
        <begin position="305"/>
        <end position="324"/>
    </location>
</feature>
<dbReference type="Pfam" id="PF13424">
    <property type="entry name" value="TPR_12"/>
    <property type="match status" value="1"/>
</dbReference>
<evidence type="ECO:0000313" key="5">
    <source>
        <dbReference type="EMBL" id="TCP22962.1"/>
    </source>
</evidence>
<dbReference type="OrthoDB" id="1090267at2"/>
<keyword evidence="1" id="KW-0802">TPR repeat</keyword>
<feature type="domain" description="HTH luxR-type" evidence="4">
    <location>
        <begin position="443"/>
        <end position="500"/>
    </location>
</feature>
<evidence type="ECO:0000256" key="2">
    <source>
        <dbReference type="SAM" id="Coils"/>
    </source>
</evidence>
<dbReference type="InterPro" id="IPR019734">
    <property type="entry name" value="TPR_rpt"/>
</dbReference>
<organism evidence="5 6">
    <name type="scientific">Tenacibaculum skagerrakense</name>
    <dbReference type="NCBI Taxonomy" id="186571"/>
    <lineage>
        <taxon>Bacteria</taxon>
        <taxon>Pseudomonadati</taxon>
        <taxon>Bacteroidota</taxon>
        <taxon>Flavobacteriia</taxon>
        <taxon>Flavobacteriales</taxon>
        <taxon>Flavobacteriaceae</taxon>
        <taxon>Tenacibaculum</taxon>
    </lineage>
</organism>
<name>A0A4R2NN56_9FLAO</name>
<sequence>MLKIIGFLLGITIINVHEDIIKSNDFNDSNPKSSHFYYLQGKNFSENGIHTKAIENLNLALELTTRLDTLAVLIKNEIGNVYFSMKNYTTSKKLYSEALELSIQIKFLRGKAITLALLGSVEEKEGNYLEALKLQKKSLEIFLKIKDNNGTAHVKLNIGSIYEDLNQFSNAHTYFQSAYQLLKGKNNYSEADILNNLGDIFRKQNQTDSALFYSHKSLDLARKINQPKLIESAYKDLAKTYSIIEDYKKAYEYRLKSNEYKEIVLNNQNARQLNILQTIYDSHRKEAEIKLLKEQNKVNLVNQKLLIVVVLCIILISAILGYIYQKRIKTQQKIQKYKQRILKAELEKKQALEKTLQNDIQLKTASLTKYSLHLSQKNKILTDISSDLKKISIRNNIDYKSKLKNISKDIDFKLKHDDQWIDFNNLFKEIHPDFSKQLTQISTEKLSSSEIKLAMLLRLNLTSKEIAEILNVTPDSVRIARYRLRKKLPISPKEDLVNFMIHL</sequence>
<keyword evidence="2" id="KW-0175">Coiled coil</keyword>
<evidence type="ECO:0000259" key="4">
    <source>
        <dbReference type="SMART" id="SM00421"/>
    </source>
</evidence>
<evidence type="ECO:0000313" key="6">
    <source>
        <dbReference type="Proteomes" id="UP000294564"/>
    </source>
</evidence>
<keyword evidence="3" id="KW-0472">Membrane</keyword>
<dbReference type="RefSeq" id="WP_132795743.1">
    <property type="nucleotide sequence ID" value="NZ_SLXM01000010.1"/>
</dbReference>
<keyword evidence="3" id="KW-1133">Transmembrane helix</keyword>
<dbReference type="Proteomes" id="UP000294564">
    <property type="component" value="Unassembled WGS sequence"/>
</dbReference>
<dbReference type="SUPFAM" id="SSF46894">
    <property type="entry name" value="C-terminal effector domain of the bipartite response regulators"/>
    <property type="match status" value="1"/>
</dbReference>
<proteinExistence type="predicted"/>
<keyword evidence="3" id="KW-0812">Transmembrane</keyword>
<dbReference type="SUPFAM" id="SSF48452">
    <property type="entry name" value="TPR-like"/>
    <property type="match status" value="2"/>
</dbReference>
<dbReference type="PROSITE" id="PS50005">
    <property type="entry name" value="TPR"/>
    <property type="match status" value="1"/>
</dbReference>
<evidence type="ECO:0000256" key="1">
    <source>
        <dbReference type="PROSITE-ProRule" id="PRU00339"/>
    </source>
</evidence>
<gene>
    <name evidence="5" type="ORF">EV195_11092</name>
</gene>
<dbReference type="Gene3D" id="1.25.40.10">
    <property type="entry name" value="Tetratricopeptide repeat domain"/>
    <property type="match status" value="2"/>
</dbReference>
<dbReference type="InterPro" id="IPR011990">
    <property type="entry name" value="TPR-like_helical_dom_sf"/>
</dbReference>
<dbReference type="SMART" id="SM00421">
    <property type="entry name" value="HTH_LUXR"/>
    <property type="match status" value="1"/>
</dbReference>
<dbReference type="InterPro" id="IPR000792">
    <property type="entry name" value="Tscrpt_reg_LuxR_C"/>
</dbReference>
<accession>A0A4R2NN56</accession>
<dbReference type="GO" id="GO:0006355">
    <property type="term" value="P:regulation of DNA-templated transcription"/>
    <property type="evidence" value="ECO:0007669"/>
    <property type="project" value="InterPro"/>
</dbReference>
<comment type="caution">
    <text evidence="5">The sequence shown here is derived from an EMBL/GenBank/DDBJ whole genome shotgun (WGS) entry which is preliminary data.</text>
</comment>
<dbReference type="InterPro" id="IPR016032">
    <property type="entry name" value="Sig_transdc_resp-reg_C-effctor"/>
</dbReference>
<protein>
    <submittedName>
        <fullName evidence="5">Tetratricopeptide repeat protein</fullName>
    </submittedName>
</protein>
<dbReference type="AlphaFoldDB" id="A0A4R2NN56"/>
<dbReference type="Pfam" id="PF13181">
    <property type="entry name" value="TPR_8"/>
    <property type="match status" value="1"/>
</dbReference>
<feature type="coiled-coil region" evidence="2">
    <location>
        <begin position="284"/>
        <end position="354"/>
    </location>
</feature>
<dbReference type="InterPro" id="IPR036388">
    <property type="entry name" value="WH-like_DNA-bd_sf"/>
</dbReference>
<reference evidence="5 6" key="1">
    <citation type="submission" date="2019-03" db="EMBL/GenBank/DDBJ databases">
        <title>Genomic Encyclopedia of Type Strains, Phase IV (KMG-IV): sequencing the most valuable type-strain genomes for metagenomic binning, comparative biology and taxonomic classification.</title>
        <authorList>
            <person name="Goeker M."/>
        </authorList>
    </citation>
    <scope>NUCLEOTIDE SEQUENCE [LARGE SCALE GENOMIC DNA]</scope>
    <source>
        <strain evidence="5 6">DSM 14836</strain>
    </source>
</reference>